<evidence type="ECO:0000313" key="10">
    <source>
        <dbReference type="EMBL" id="CAF3963870.1"/>
    </source>
</evidence>
<dbReference type="GO" id="GO:0004674">
    <property type="term" value="F:protein serine/threonine kinase activity"/>
    <property type="evidence" value="ECO:0007669"/>
    <property type="project" value="UniProtKB-KW"/>
</dbReference>
<feature type="binding site" evidence="6">
    <location>
        <position position="526"/>
    </location>
    <ligand>
        <name>ATP</name>
        <dbReference type="ChEBI" id="CHEBI:30616"/>
    </ligand>
</feature>
<dbReference type="PROSITE" id="PS00108">
    <property type="entry name" value="PROTEIN_KINASE_ST"/>
    <property type="match status" value="1"/>
</dbReference>
<dbReference type="OrthoDB" id="275301at2759"/>
<gene>
    <name evidence="9" type="ORF">GPM918_LOCUS23636</name>
    <name evidence="10" type="ORF">SRO942_LOCUS23631</name>
</gene>
<keyword evidence="4" id="KW-0418">Kinase</keyword>
<dbReference type="InterPro" id="IPR025136">
    <property type="entry name" value="MAP3K_TRAF-bd"/>
</dbReference>
<accession>A0A814W9M2</accession>
<dbReference type="InterPro" id="IPR000719">
    <property type="entry name" value="Prot_kinase_dom"/>
</dbReference>
<dbReference type="GO" id="GO:0035556">
    <property type="term" value="P:intracellular signal transduction"/>
    <property type="evidence" value="ECO:0007669"/>
    <property type="project" value="UniProtKB-ARBA"/>
</dbReference>
<proteinExistence type="predicted"/>
<dbReference type="PROSITE" id="PS50011">
    <property type="entry name" value="PROTEIN_KINASE_DOM"/>
    <property type="match status" value="1"/>
</dbReference>
<dbReference type="EMBL" id="CAJOBC010008522">
    <property type="protein sequence ID" value="CAF3963870.1"/>
    <property type="molecule type" value="Genomic_DNA"/>
</dbReference>
<evidence type="ECO:0000313" key="11">
    <source>
        <dbReference type="Proteomes" id="UP000663829"/>
    </source>
</evidence>
<dbReference type="CDD" id="cd06606">
    <property type="entry name" value="STKc_MAPKKK"/>
    <property type="match status" value="1"/>
</dbReference>
<dbReference type="SMART" id="SM00220">
    <property type="entry name" value="S_TKc"/>
    <property type="match status" value="1"/>
</dbReference>
<reference evidence="9" key="1">
    <citation type="submission" date="2021-02" db="EMBL/GenBank/DDBJ databases">
        <authorList>
            <person name="Nowell W R."/>
        </authorList>
    </citation>
    <scope>NUCLEOTIDE SEQUENCE</scope>
</reference>
<keyword evidence="2" id="KW-0808">Transferase</keyword>
<dbReference type="Pfam" id="PF13281">
    <property type="entry name" value="MAP3K_TRAF_bd"/>
    <property type="match status" value="1"/>
</dbReference>
<dbReference type="InterPro" id="IPR011009">
    <property type="entry name" value="Kinase-like_dom_sf"/>
</dbReference>
<dbReference type="PROSITE" id="PS00107">
    <property type="entry name" value="PROTEIN_KINASE_ATP"/>
    <property type="match status" value="1"/>
</dbReference>
<keyword evidence="5 6" id="KW-0067">ATP-binding</keyword>
<sequence length="1123" mass="127661">MSSKLQDDVGEYLLNYGVHTRQNKPLYQISEASHICSLLSCLIDTEQTNFNICPRRRKNYGLAWFIPNHCSHEEQQQSAKLRSAVAGLTAKIANTIAPGQADMLVNLAGLNTALCENPSPTTTSSGVRLLAITPDSWSLTSDEIIEKFGYIAHAIKESEWLKFADTPFTSRRETADESSDSDMDEKDLIAIKQAKHAGINLLTLLCISGEDPKTSNEAYKISEFIKLNALLGKKGAFKDLVDYWDVATYFELHVVQREWVKANQAALHMYLLNPPIWYMKSTFFNLKLLHDAIIVRDKQSKPQNKINDNMKSQPDSPQTTDTTSSSEATEESFSFWIEFFEDAVSSVQSTPNDLPSSIPILVCDNYEKKSGVLQTHVFLEAYLQLNFQTDPETLVIRILDKSNNGQAISEIPEAKNRIKVIDMQSIRSIINVKRDARSVFLYAYENAEPFSLLELQIYFSSVDRRMAFNEKMGKSPPETDDTETKQELHLEFEKDQYGNRISLGQGTYGRVFKAEDTDSLMKYAVKEISMRYPGYVDVLQNEIKILSSLKHRHIVSYYGTNIDRTKKPPCFQIIMEYVDGGSLTKLISKFGHFNEKTIRNYTHQILEGLMYLHENRILHRDIKGANMLVNSRGELKIADFGTSKRLAGLHLANEDSVGTLNYMSPDVVCVAPKGYGPEVDIWSVGCTVIEMATGKIPFHKVANSCVLMLKLGTEKQPPEIPSHLSNEAKDFLNKCFEQNPAKRSSAKELLKHPFVRYKGRTLNVGGTVLCDLSYIKKENIFYISEKSQIIDSNSMANDSFDLGGFDYHPEYYHSVSDSDIFSISPDRSLASAISVEENRRQELVEYLESQKDTLLDQWMSLIEEKSDPEEGIQIDTLHILLPAIIEYLDKLIEKPLQLAINTIFESTQMDSDRRADLERACYCFIKAVNSVLLNANLVPHVLFALDNLVRRAVEVMVGYIRPGDAMLSRRTSSFSHLEVNDELERLKFSYIKEVETSKKLLQELIDLECRNNAKLSDMLKVQDQNKSVHLFRPYEPPQESTKDSGYGGHNFVFHLNDDPPTIASSFSDDETIRTERVQLLYALQREHDELLHGMIDNRKRLEELLKATNSQIFVEQNSLIKDT</sequence>
<evidence type="ECO:0000256" key="4">
    <source>
        <dbReference type="ARBA" id="ARBA00022777"/>
    </source>
</evidence>
<dbReference type="GO" id="GO:0005524">
    <property type="term" value="F:ATP binding"/>
    <property type="evidence" value="ECO:0007669"/>
    <property type="project" value="UniProtKB-UniRule"/>
</dbReference>
<dbReference type="Gene3D" id="1.10.510.10">
    <property type="entry name" value="Transferase(Phosphotransferase) domain 1"/>
    <property type="match status" value="1"/>
</dbReference>
<dbReference type="InterPro" id="IPR008271">
    <property type="entry name" value="Ser/Thr_kinase_AS"/>
</dbReference>
<keyword evidence="3 6" id="KW-0547">Nucleotide-binding</keyword>
<dbReference type="AlphaFoldDB" id="A0A814W9M2"/>
<dbReference type="SUPFAM" id="SSF56112">
    <property type="entry name" value="Protein kinase-like (PK-like)"/>
    <property type="match status" value="1"/>
</dbReference>
<dbReference type="Proteomes" id="UP000663829">
    <property type="component" value="Unassembled WGS sequence"/>
</dbReference>
<feature type="compositionally biased region" description="Low complexity" evidence="7">
    <location>
        <begin position="312"/>
        <end position="327"/>
    </location>
</feature>
<name>A0A814W9M2_9BILA</name>
<protein>
    <recommendedName>
        <fullName evidence="8">Protein kinase domain-containing protein</fullName>
    </recommendedName>
</protein>
<feature type="region of interest" description="Disordered" evidence="7">
    <location>
        <begin position="303"/>
        <end position="327"/>
    </location>
</feature>
<dbReference type="InterPro" id="IPR017441">
    <property type="entry name" value="Protein_kinase_ATP_BS"/>
</dbReference>
<dbReference type="EMBL" id="CAJNOQ010008523">
    <property type="protein sequence ID" value="CAF1199302.1"/>
    <property type="molecule type" value="Genomic_DNA"/>
</dbReference>
<evidence type="ECO:0000256" key="3">
    <source>
        <dbReference type="ARBA" id="ARBA00022741"/>
    </source>
</evidence>
<organism evidence="9 11">
    <name type="scientific">Didymodactylos carnosus</name>
    <dbReference type="NCBI Taxonomy" id="1234261"/>
    <lineage>
        <taxon>Eukaryota</taxon>
        <taxon>Metazoa</taxon>
        <taxon>Spiralia</taxon>
        <taxon>Gnathifera</taxon>
        <taxon>Rotifera</taxon>
        <taxon>Eurotatoria</taxon>
        <taxon>Bdelloidea</taxon>
        <taxon>Philodinida</taxon>
        <taxon>Philodinidae</taxon>
        <taxon>Didymodactylos</taxon>
    </lineage>
</organism>
<evidence type="ECO:0000256" key="1">
    <source>
        <dbReference type="ARBA" id="ARBA00022527"/>
    </source>
</evidence>
<dbReference type="Pfam" id="PF00069">
    <property type="entry name" value="Pkinase"/>
    <property type="match status" value="1"/>
</dbReference>
<evidence type="ECO:0000259" key="8">
    <source>
        <dbReference type="PROSITE" id="PS50011"/>
    </source>
</evidence>
<evidence type="ECO:0000256" key="7">
    <source>
        <dbReference type="SAM" id="MobiDB-lite"/>
    </source>
</evidence>
<dbReference type="PANTHER" id="PTHR11584">
    <property type="entry name" value="SERINE/THREONINE PROTEIN KINASE"/>
    <property type="match status" value="1"/>
</dbReference>
<dbReference type="InterPro" id="IPR046873">
    <property type="entry name" value="HisK-N-like"/>
</dbReference>
<dbReference type="PANTHER" id="PTHR11584:SF394">
    <property type="entry name" value="APOPTOTIC SIGNAL-REGULATING KINASE 1, ISOFORM C"/>
    <property type="match status" value="1"/>
</dbReference>
<feature type="domain" description="Protein kinase" evidence="8">
    <location>
        <begin position="497"/>
        <end position="755"/>
    </location>
</feature>
<evidence type="ECO:0000256" key="5">
    <source>
        <dbReference type="ARBA" id="ARBA00022840"/>
    </source>
</evidence>
<evidence type="ECO:0000256" key="2">
    <source>
        <dbReference type="ARBA" id="ARBA00022679"/>
    </source>
</evidence>
<evidence type="ECO:0000256" key="6">
    <source>
        <dbReference type="PROSITE-ProRule" id="PRU10141"/>
    </source>
</evidence>
<comment type="caution">
    <text evidence="9">The sequence shown here is derived from an EMBL/GenBank/DDBJ whole genome shotgun (WGS) entry which is preliminary data.</text>
</comment>
<dbReference type="Pfam" id="PF20302">
    <property type="entry name" value="HisK-N-like"/>
    <property type="match status" value="1"/>
</dbReference>
<evidence type="ECO:0000313" key="9">
    <source>
        <dbReference type="EMBL" id="CAF1199302.1"/>
    </source>
</evidence>
<keyword evidence="1" id="KW-0723">Serine/threonine-protein kinase</keyword>
<keyword evidence="11" id="KW-1185">Reference proteome</keyword>
<dbReference type="Proteomes" id="UP000681722">
    <property type="component" value="Unassembled WGS sequence"/>
</dbReference>